<evidence type="ECO:0000256" key="6">
    <source>
        <dbReference type="SAM" id="MobiDB-lite"/>
    </source>
</evidence>
<evidence type="ECO:0000256" key="3">
    <source>
        <dbReference type="ARBA" id="ARBA00022771"/>
    </source>
</evidence>
<feature type="domain" description="C2H2-type" evidence="7">
    <location>
        <begin position="266"/>
        <end position="299"/>
    </location>
</feature>
<feature type="domain" description="C2H2-type" evidence="7">
    <location>
        <begin position="319"/>
        <end position="346"/>
    </location>
</feature>
<organism evidence="8 9">
    <name type="scientific">Schistosoma margrebowiei</name>
    <dbReference type="NCBI Taxonomy" id="48269"/>
    <lineage>
        <taxon>Eukaryota</taxon>
        <taxon>Metazoa</taxon>
        <taxon>Spiralia</taxon>
        <taxon>Lophotrochozoa</taxon>
        <taxon>Platyhelminthes</taxon>
        <taxon>Trematoda</taxon>
        <taxon>Digenea</taxon>
        <taxon>Strigeidida</taxon>
        <taxon>Schistosomatoidea</taxon>
        <taxon>Schistosomatidae</taxon>
        <taxon>Schistosoma</taxon>
    </lineage>
</organism>
<dbReference type="GO" id="GO:0008270">
    <property type="term" value="F:zinc ion binding"/>
    <property type="evidence" value="ECO:0007669"/>
    <property type="project" value="UniProtKB-KW"/>
</dbReference>
<dbReference type="SMART" id="SM00355">
    <property type="entry name" value="ZnF_C2H2"/>
    <property type="match status" value="3"/>
</dbReference>
<name>A0AA85AAZ6_9TREM</name>
<feature type="compositionally biased region" description="Polar residues" evidence="6">
    <location>
        <begin position="409"/>
        <end position="423"/>
    </location>
</feature>
<keyword evidence="1" id="KW-0479">Metal-binding</keyword>
<feature type="region of interest" description="Disordered" evidence="6">
    <location>
        <begin position="404"/>
        <end position="430"/>
    </location>
</feature>
<dbReference type="InterPro" id="IPR013087">
    <property type="entry name" value="Znf_C2H2_type"/>
</dbReference>
<proteinExistence type="predicted"/>
<dbReference type="GO" id="GO:0043565">
    <property type="term" value="F:sequence-specific DNA binding"/>
    <property type="evidence" value="ECO:0007669"/>
    <property type="project" value="TreeGrafter"/>
</dbReference>
<dbReference type="InterPro" id="IPR036236">
    <property type="entry name" value="Znf_C2H2_sf"/>
</dbReference>
<keyword evidence="2" id="KW-0677">Repeat</keyword>
<dbReference type="GO" id="GO:0005634">
    <property type="term" value="C:nucleus"/>
    <property type="evidence" value="ECO:0007669"/>
    <property type="project" value="TreeGrafter"/>
</dbReference>
<dbReference type="Gene3D" id="3.30.160.60">
    <property type="entry name" value="Classic Zinc Finger"/>
    <property type="match status" value="1"/>
</dbReference>
<dbReference type="SUPFAM" id="SSF57667">
    <property type="entry name" value="beta-beta-alpha zinc fingers"/>
    <property type="match status" value="1"/>
</dbReference>
<evidence type="ECO:0000313" key="8">
    <source>
        <dbReference type="Proteomes" id="UP000050790"/>
    </source>
</evidence>
<dbReference type="PANTHER" id="PTHR24408">
    <property type="entry name" value="ZINC FINGER PROTEIN"/>
    <property type="match status" value="1"/>
</dbReference>
<evidence type="ECO:0000259" key="7">
    <source>
        <dbReference type="PROSITE" id="PS50157"/>
    </source>
</evidence>
<keyword evidence="3 5" id="KW-0863">Zinc-finger</keyword>
<sequence length="915" mass="101476">MDPCLTLTVVVLLSLAGIRKYSFLYHNFTFYVAQVFHQCSNGILWTMLNNLWKKYIIKIKCEKNITTEQPNTPSVIYLCRICSGFRTDNESLVETHLIDRHQIQSKMYSELCSCDDSNDSDHIGLESVLTTDNSTFTASDTKEDHTSDILNTLYCQTSYVSKSPTNVDEASPVTNDLNSVDSISPPQSPVSPVLRELNSTRKKITITLNSSPPLPTTAPNVPELQNPEKPVGISGGNDESTSSLVYGAFLSASNSPKDPINSSLKHKCPDCDRCFSSYKAFERHTLRSHAPAHHSDEKPVDLDGHSPEKYSSTTVNYEFICSQCNRSFATSQAYKIHARAHKSNKISTRSNDTVNSYRNDLLDSNNNNHRKENIIESRYRTILPKPCNKQSSMQFSLLDLKPKRRNARRQTNSLFSSEQNSSLARKVNKNDGGNNTSIGLCKYSSNYTSNGNLHIHPNSANIVLHSANNDPDNQNDGMNINNHVIYDSMVNTNDTVNKPPHLLTVAAAYASQISFTTCNSSDTSQNLSNDSSIPGVQVYPIPWSSDAHNSSLVSTNSLISDVVVNSSIENPVSCCSDNQLHTTKAITTNCDLSFSHESLTPYSFIQLYPVMSSDGILYYMTGAPVELTQTNNNNSNEINFNHTIISTNCESNYEYTTDEICSSNDNRNENKNSDHIQMNSSISQNFSTTDIDSALLANDITSCAYIVNNNSTSKSNEGTVYFSSHYDGMSTNCQPVSDYLSNDVEVIDLNIPVTVVHLDQNHISADSQLSTTIYDMDSVPNQDFPLSYSNSEATDQGKLSEQLSLAVSCDKDQNNLDNSNNDVNEQSICETTTKVEVSDSHSSELMSTQVSKESHLSLPPTIFNASDASSQLNNNNSDKIDYESIDCIKEYLNFNKTITESLNNNTISTLQNFIE</sequence>
<keyword evidence="4" id="KW-0862">Zinc</keyword>
<reference evidence="9" key="1">
    <citation type="submission" date="2023-11" db="UniProtKB">
        <authorList>
            <consortium name="WormBaseParasite"/>
        </authorList>
    </citation>
    <scope>IDENTIFICATION</scope>
</reference>
<accession>A0AA85AAZ6</accession>
<dbReference type="Proteomes" id="UP000050790">
    <property type="component" value="Unassembled WGS sequence"/>
</dbReference>
<evidence type="ECO:0000256" key="2">
    <source>
        <dbReference type="ARBA" id="ARBA00022737"/>
    </source>
</evidence>
<evidence type="ECO:0000313" key="9">
    <source>
        <dbReference type="WBParaSite" id="SMRG1_73740.1"/>
    </source>
</evidence>
<dbReference type="AlphaFoldDB" id="A0AA85AAZ6"/>
<protein>
    <recommendedName>
        <fullName evidence="7">C2H2-type domain-containing protein</fullName>
    </recommendedName>
</protein>
<dbReference type="PROSITE" id="PS00028">
    <property type="entry name" value="ZINC_FINGER_C2H2_1"/>
    <property type="match status" value="2"/>
</dbReference>
<dbReference type="GO" id="GO:0000981">
    <property type="term" value="F:DNA-binding transcription factor activity, RNA polymerase II-specific"/>
    <property type="evidence" value="ECO:0007669"/>
    <property type="project" value="TreeGrafter"/>
</dbReference>
<evidence type="ECO:0000256" key="1">
    <source>
        <dbReference type="ARBA" id="ARBA00022723"/>
    </source>
</evidence>
<evidence type="ECO:0000256" key="5">
    <source>
        <dbReference type="PROSITE-ProRule" id="PRU00042"/>
    </source>
</evidence>
<dbReference type="PANTHER" id="PTHR24408:SF64">
    <property type="entry name" value="LINKING IMMUNITY AND METABOLISM-RELATED"/>
    <property type="match status" value="1"/>
</dbReference>
<dbReference type="WBParaSite" id="SMRG1_73740.1">
    <property type="protein sequence ID" value="SMRG1_73740.1"/>
    <property type="gene ID" value="SMRG1_73740"/>
</dbReference>
<dbReference type="Pfam" id="PF00096">
    <property type="entry name" value="zf-C2H2"/>
    <property type="match status" value="2"/>
</dbReference>
<evidence type="ECO:0000256" key="4">
    <source>
        <dbReference type="ARBA" id="ARBA00022833"/>
    </source>
</evidence>
<dbReference type="PROSITE" id="PS50157">
    <property type="entry name" value="ZINC_FINGER_C2H2_2"/>
    <property type="match status" value="2"/>
</dbReference>